<evidence type="ECO:0000256" key="1">
    <source>
        <dbReference type="PIRSR" id="PIRSR606823-2"/>
    </source>
</evidence>
<dbReference type="GO" id="GO:0017040">
    <property type="term" value="F:N-acylsphingosine amidohydrolase activity"/>
    <property type="evidence" value="ECO:0007669"/>
    <property type="project" value="InterPro"/>
</dbReference>
<evidence type="ECO:0000259" key="3">
    <source>
        <dbReference type="Pfam" id="PF04734"/>
    </source>
</evidence>
<dbReference type="Pfam" id="PF04734">
    <property type="entry name" value="Ceramidase_alk"/>
    <property type="match status" value="1"/>
</dbReference>
<keyword evidence="1" id="KW-0479">Metal-binding</keyword>
<dbReference type="Proteomes" id="UP000501690">
    <property type="component" value="Linkage Group LG1"/>
</dbReference>
<name>A0A4D6KSS1_VIGUN</name>
<dbReference type="GO" id="GO:0042759">
    <property type="term" value="P:long-chain fatty acid biosynthetic process"/>
    <property type="evidence" value="ECO:0007669"/>
    <property type="project" value="TreeGrafter"/>
</dbReference>
<accession>A0A4D6KSS1</accession>
<dbReference type="GO" id="GO:0005576">
    <property type="term" value="C:extracellular region"/>
    <property type="evidence" value="ECO:0007669"/>
    <property type="project" value="TreeGrafter"/>
</dbReference>
<feature type="domain" description="Neutral/alkaline non-lysosomal ceramidase N-terminal" evidence="3">
    <location>
        <begin position="34"/>
        <end position="224"/>
    </location>
</feature>
<dbReference type="PANTHER" id="PTHR12670">
    <property type="entry name" value="CERAMIDASE"/>
    <property type="match status" value="1"/>
</dbReference>
<proteinExistence type="predicted"/>
<feature type="binding site" evidence="1">
    <location>
        <position position="126"/>
    </location>
    <ligand>
        <name>Zn(2+)</name>
        <dbReference type="ChEBI" id="CHEBI:29105"/>
    </ligand>
</feature>
<feature type="transmembrane region" description="Helical" evidence="2">
    <location>
        <begin position="247"/>
        <end position="269"/>
    </location>
</feature>
<dbReference type="GO" id="GO:0046514">
    <property type="term" value="P:ceramide catabolic process"/>
    <property type="evidence" value="ECO:0007669"/>
    <property type="project" value="InterPro"/>
</dbReference>
<dbReference type="GO" id="GO:0046512">
    <property type="term" value="P:sphingosine biosynthetic process"/>
    <property type="evidence" value="ECO:0007669"/>
    <property type="project" value="TreeGrafter"/>
</dbReference>
<dbReference type="InterPro" id="IPR031329">
    <property type="entry name" value="NEUT/ALK_ceramidase_N"/>
</dbReference>
<keyword evidence="2" id="KW-0472">Membrane</keyword>
<dbReference type="GO" id="GO:0046872">
    <property type="term" value="F:metal ion binding"/>
    <property type="evidence" value="ECO:0007669"/>
    <property type="project" value="UniProtKB-KW"/>
</dbReference>
<keyword evidence="5" id="KW-1185">Reference proteome</keyword>
<dbReference type="GO" id="GO:0016020">
    <property type="term" value="C:membrane"/>
    <property type="evidence" value="ECO:0007669"/>
    <property type="project" value="GOC"/>
</dbReference>
<gene>
    <name evidence="4" type="ORF">DEO72_LG1g2443</name>
</gene>
<keyword evidence="2" id="KW-1133">Transmembrane helix</keyword>
<comment type="cofactor">
    <cofactor evidence="1">
        <name>Zn(2+)</name>
        <dbReference type="ChEBI" id="CHEBI:29105"/>
    </cofactor>
    <text evidence="1">Binds 1 zinc ion per subunit.</text>
</comment>
<dbReference type="EMBL" id="CP039345">
    <property type="protein sequence ID" value="QCD78807.1"/>
    <property type="molecule type" value="Genomic_DNA"/>
</dbReference>
<organism evidence="4 5">
    <name type="scientific">Vigna unguiculata</name>
    <name type="common">Cowpea</name>
    <dbReference type="NCBI Taxonomy" id="3917"/>
    <lineage>
        <taxon>Eukaryota</taxon>
        <taxon>Viridiplantae</taxon>
        <taxon>Streptophyta</taxon>
        <taxon>Embryophyta</taxon>
        <taxon>Tracheophyta</taxon>
        <taxon>Spermatophyta</taxon>
        <taxon>Magnoliopsida</taxon>
        <taxon>eudicotyledons</taxon>
        <taxon>Gunneridae</taxon>
        <taxon>Pentapetalae</taxon>
        <taxon>rosids</taxon>
        <taxon>fabids</taxon>
        <taxon>Fabales</taxon>
        <taxon>Fabaceae</taxon>
        <taxon>Papilionoideae</taxon>
        <taxon>50 kb inversion clade</taxon>
        <taxon>NPAAA clade</taxon>
        <taxon>indigoferoid/millettioid clade</taxon>
        <taxon>Phaseoleae</taxon>
        <taxon>Vigna</taxon>
    </lineage>
</organism>
<evidence type="ECO:0000313" key="4">
    <source>
        <dbReference type="EMBL" id="QCD78807.1"/>
    </source>
</evidence>
<dbReference type="InterPro" id="IPR006823">
    <property type="entry name" value="Ceramidase_alk"/>
</dbReference>
<keyword evidence="1" id="KW-0862">Zinc</keyword>
<reference evidence="4 5" key="1">
    <citation type="submission" date="2019-04" db="EMBL/GenBank/DDBJ databases">
        <title>An improved genome assembly and genetic linkage map for asparagus bean, Vigna unguiculata ssp. sesquipedialis.</title>
        <authorList>
            <person name="Xia Q."/>
            <person name="Zhang R."/>
            <person name="Dong Y."/>
        </authorList>
    </citation>
    <scope>NUCLEOTIDE SEQUENCE [LARGE SCALE GENOMIC DNA]</scope>
    <source>
        <tissue evidence="4">Leaf</tissue>
    </source>
</reference>
<dbReference type="AlphaFoldDB" id="A0A4D6KSS1"/>
<protein>
    <submittedName>
        <fullName evidence="4">Neutral ceramidase</fullName>
    </submittedName>
</protein>
<keyword evidence="2" id="KW-0812">Transmembrane</keyword>
<evidence type="ECO:0000256" key="2">
    <source>
        <dbReference type="SAM" id="Phobius"/>
    </source>
</evidence>
<evidence type="ECO:0000313" key="5">
    <source>
        <dbReference type="Proteomes" id="UP000501690"/>
    </source>
</evidence>
<dbReference type="PANTHER" id="PTHR12670:SF13">
    <property type="entry name" value="NEUTRAL CERAMIDASE"/>
    <property type="match status" value="1"/>
</dbReference>
<sequence>MNPIELVGSSKMMENHVIVVLGLLVCGWSCHGEYLIGVGSYDMTGPAADVNMMGYANLEQNTAGIHFRLRARTFIVGESPDGPRFVFVNLDAGMASQLLTIKVLERLNSRFGNLYSEENVAISGTHTHGGPGGYLQYLVYSVTSLGFVKQSFDVIADAIEESIIQAHNNLKPGSVYMNIGEVKDAGINRSPSAYLQNPADERARYPSNVDTEMSVLRFVDGESGERQLSRAKASKILVSSTAAPTPVYMTVVVADIVVVTLTTMMVAIWQGHQTDLW</sequence>